<dbReference type="PANTHER" id="PTHR12526">
    <property type="entry name" value="GLYCOSYLTRANSFERASE"/>
    <property type="match status" value="1"/>
</dbReference>
<evidence type="ECO:0000313" key="2">
    <source>
        <dbReference type="EMBL" id="CAA6829278.1"/>
    </source>
</evidence>
<feature type="domain" description="Glycosyl transferase family 1" evidence="1">
    <location>
        <begin position="225"/>
        <end position="386"/>
    </location>
</feature>
<name>A0A6S6UBX2_9GAMM</name>
<organism evidence="2">
    <name type="scientific">uncultured Thiotrichaceae bacterium</name>
    <dbReference type="NCBI Taxonomy" id="298394"/>
    <lineage>
        <taxon>Bacteria</taxon>
        <taxon>Pseudomonadati</taxon>
        <taxon>Pseudomonadota</taxon>
        <taxon>Gammaproteobacteria</taxon>
        <taxon>Thiotrichales</taxon>
        <taxon>Thiotrichaceae</taxon>
        <taxon>environmental samples</taxon>
    </lineage>
</organism>
<dbReference type="InterPro" id="IPR001296">
    <property type="entry name" value="Glyco_trans_1"/>
</dbReference>
<dbReference type="Gene3D" id="3.40.50.2000">
    <property type="entry name" value="Glycogen Phosphorylase B"/>
    <property type="match status" value="2"/>
</dbReference>
<dbReference type="EMBL" id="CACVAT010000511">
    <property type="protein sequence ID" value="CAA6829278.1"/>
    <property type="molecule type" value="Genomic_DNA"/>
</dbReference>
<evidence type="ECO:0000259" key="1">
    <source>
        <dbReference type="Pfam" id="PF00534"/>
    </source>
</evidence>
<dbReference type="AlphaFoldDB" id="A0A6S6UBX2"/>
<dbReference type="CDD" id="cd03801">
    <property type="entry name" value="GT4_PimA-like"/>
    <property type="match status" value="1"/>
</dbReference>
<protein>
    <submittedName>
        <fullName evidence="2">Glycosyl transferase, group 1 family protein</fullName>
    </submittedName>
</protein>
<dbReference type="GO" id="GO:0016757">
    <property type="term" value="F:glycosyltransferase activity"/>
    <property type="evidence" value="ECO:0007669"/>
    <property type="project" value="InterPro"/>
</dbReference>
<proteinExistence type="predicted"/>
<sequence length="407" mass="46021">MKNIALVLKGYPRLSETFIAQEIHALEQRGMNITLVSLRHPTDKATHPIHGQIKAPVIYLPEYLYQEIPRVFKAWLTVRKRPHYKKAFKHWWRDLKRDTSSNRGRRFGQALVLAAEMPEGTEQLYAHFMHTPASVTRYASSISDIPWSCSAHAKDIWTSPKWDLSEKLEDMQWLATCTAANREYLAPLADNPAKVNLIYHGLDFNRFAPPKTLEYSQADGSSASQPVNIISVGRAVPKKGYDDLLTALSQLPNDYHWRLTHIGGGELLKDLQQQAEQLGIASHIQWLGSQPQEAVLAAYRSNDLFVLASKVVADGDRDGLPNVLMEAQSQGVCCLATDISGIPELLQHEVTGLMVPAERPDKLTEQLQRLITQPELRRQLGTQGKHYLRQNFSLKQGIDHLVDLFQQ</sequence>
<dbReference type="SUPFAM" id="SSF53756">
    <property type="entry name" value="UDP-Glycosyltransferase/glycogen phosphorylase"/>
    <property type="match status" value="1"/>
</dbReference>
<reference evidence="2" key="1">
    <citation type="submission" date="2020-01" db="EMBL/GenBank/DDBJ databases">
        <authorList>
            <person name="Meier V. D."/>
            <person name="Meier V D."/>
        </authorList>
    </citation>
    <scope>NUCLEOTIDE SEQUENCE</scope>
    <source>
        <strain evidence="2">HLG_WM_MAG_09</strain>
    </source>
</reference>
<gene>
    <name evidence="2" type="ORF">HELGO_WM21977</name>
</gene>
<dbReference type="GO" id="GO:1901135">
    <property type="term" value="P:carbohydrate derivative metabolic process"/>
    <property type="evidence" value="ECO:0007669"/>
    <property type="project" value="UniProtKB-ARBA"/>
</dbReference>
<accession>A0A6S6UBX2</accession>
<keyword evidence="2" id="KW-0808">Transferase</keyword>
<dbReference type="Pfam" id="PF00534">
    <property type="entry name" value="Glycos_transf_1"/>
    <property type="match status" value="1"/>
</dbReference>